<name>A0AAQ3SHF4_PASNO</name>
<evidence type="ECO:0000256" key="1">
    <source>
        <dbReference type="ARBA" id="ARBA00022679"/>
    </source>
</evidence>
<dbReference type="AlphaFoldDB" id="A0AAQ3SHF4"/>
<dbReference type="InterPro" id="IPR051504">
    <property type="entry name" value="Plant_metabolite_acyltrans"/>
</dbReference>
<keyword evidence="1" id="KW-0808">Transferase</keyword>
<dbReference type="PANTHER" id="PTHR31625">
    <property type="match status" value="1"/>
</dbReference>
<dbReference type="EMBL" id="CP144745">
    <property type="protein sequence ID" value="WVZ49065.1"/>
    <property type="molecule type" value="Genomic_DNA"/>
</dbReference>
<evidence type="ECO:0000313" key="4">
    <source>
        <dbReference type="EMBL" id="WVZ49065.1"/>
    </source>
</evidence>
<accession>A0AAQ3SHF4</accession>
<evidence type="ECO:0000256" key="2">
    <source>
        <dbReference type="ARBA" id="ARBA00023315"/>
    </source>
</evidence>
<sequence length="478" mass="50478">MDTKSVRRLSVTRVTPSPAPAPAENVKVKLSFLDATWVATRPVQRVFQYERAGGEDEFAAAVKRLRESLAAALAPYLPLAGKLAYVEETRDLVVDCSDPGVAFFEAEATAAGDEMEVESLLPELDAWVLPAPVMTVQATRLIAGGGMALGVSVLHAVVDGRAFVLFLDTWFSISRGGGSPVAVSKSLPTPDYDRDAVARALPGGDELTRHVLSKVAPNLPLVNSTTTDGSFSRNTRLGRQTIVLKAADIRRLKRRIDALASSSSLSSTNTKAAAKPVSTFVALSALSWTAFVHAKGLAAGDDTHLLFQVDLRARLRPPVAAGYFGNCVRGCVASADAGELLGEAGLLHAARAIAAALRKVAAAPPVAGMEAWIERIIGLPAARVVSVGGSPLFRLYQTPDFGLGMPDRVVPVYIPGSPETPPGHGGDDDHVGGRVVLSGGRRDGDVHLSVSLRPVVLMDAFKKHIMSSTSTTIRLSKF</sequence>
<evidence type="ECO:0000313" key="5">
    <source>
        <dbReference type="Proteomes" id="UP001341281"/>
    </source>
</evidence>
<gene>
    <name evidence="4" type="ORF">U9M48_000446</name>
</gene>
<feature type="region of interest" description="Disordered" evidence="3">
    <location>
        <begin position="1"/>
        <end position="20"/>
    </location>
</feature>
<dbReference type="Gene3D" id="3.30.559.10">
    <property type="entry name" value="Chloramphenicol acetyltransferase-like domain"/>
    <property type="match status" value="2"/>
</dbReference>
<organism evidence="4 5">
    <name type="scientific">Paspalum notatum var. saurae</name>
    <dbReference type="NCBI Taxonomy" id="547442"/>
    <lineage>
        <taxon>Eukaryota</taxon>
        <taxon>Viridiplantae</taxon>
        <taxon>Streptophyta</taxon>
        <taxon>Embryophyta</taxon>
        <taxon>Tracheophyta</taxon>
        <taxon>Spermatophyta</taxon>
        <taxon>Magnoliopsida</taxon>
        <taxon>Liliopsida</taxon>
        <taxon>Poales</taxon>
        <taxon>Poaceae</taxon>
        <taxon>PACMAD clade</taxon>
        <taxon>Panicoideae</taxon>
        <taxon>Andropogonodae</taxon>
        <taxon>Paspaleae</taxon>
        <taxon>Paspalinae</taxon>
        <taxon>Paspalum</taxon>
    </lineage>
</organism>
<keyword evidence="2" id="KW-0012">Acyltransferase</keyword>
<keyword evidence="5" id="KW-1185">Reference proteome</keyword>
<dbReference type="Proteomes" id="UP001341281">
    <property type="component" value="Chromosome 01"/>
</dbReference>
<proteinExistence type="predicted"/>
<reference evidence="4 5" key="1">
    <citation type="submission" date="2024-02" db="EMBL/GenBank/DDBJ databases">
        <title>High-quality chromosome-scale genome assembly of Pensacola bahiagrass (Paspalum notatum Flugge var. saurae).</title>
        <authorList>
            <person name="Vega J.M."/>
            <person name="Podio M."/>
            <person name="Orjuela J."/>
            <person name="Siena L.A."/>
            <person name="Pessino S.C."/>
            <person name="Combes M.C."/>
            <person name="Mariac C."/>
            <person name="Albertini E."/>
            <person name="Pupilli F."/>
            <person name="Ortiz J.P.A."/>
            <person name="Leblanc O."/>
        </authorList>
    </citation>
    <scope>NUCLEOTIDE SEQUENCE [LARGE SCALE GENOMIC DNA]</scope>
    <source>
        <strain evidence="4">R1</strain>
        <tissue evidence="4">Leaf</tissue>
    </source>
</reference>
<evidence type="ECO:0000256" key="3">
    <source>
        <dbReference type="SAM" id="MobiDB-lite"/>
    </source>
</evidence>
<protein>
    <submittedName>
        <fullName evidence="4">Uncharacterized protein</fullName>
    </submittedName>
</protein>
<dbReference type="Pfam" id="PF02458">
    <property type="entry name" value="Transferase"/>
    <property type="match status" value="1"/>
</dbReference>
<dbReference type="GO" id="GO:0016747">
    <property type="term" value="F:acyltransferase activity, transferring groups other than amino-acyl groups"/>
    <property type="evidence" value="ECO:0007669"/>
    <property type="project" value="UniProtKB-ARBA"/>
</dbReference>
<dbReference type="InterPro" id="IPR023213">
    <property type="entry name" value="CAT-like_dom_sf"/>
</dbReference>